<evidence type="ECO:0000313" key="1">
    <source>
        <dbReference type="EMBL" id="PNT19161.1"/>
    </source>
</evidence>
<dbReference type="EMBL" id="CM009298">
    <property type="protein sequence ID" value="PNT19161.1"/>
    <property type="molecule type" value="Genomic_DNA"/>
</dbReference>
<name>A0A2K1Z1K1_POPTR</name>
<dbReference type="AlphaFoldDB" id="A0A2K1Z1K1"/>
<gene>
    <name evidence="1" type="ORF">POPTR_009G023400</name>
</gene>
<organism evidence="1 2">
    <name type="scientific">Populus trichocarpa</name>
    <name type="common">Western balsam poplar</name>
    <name type="synonym">Populus balsamifera subsp. trichocarpa</name>
    <dbReference type="NCBI Taxonomy" id="3694"/>
    <lineage>
        <taxon>Eukaryota</taxon>
        <taxon>Viridiplantae</taxon>
        <taxon>Streptophyta</taxon>
        <taxon>Embryophyta</taxon>
        <taxon>Tracheophyta</taxon>
        <taxon>Spermatophyta</taxon>
        <taxon>Magnoliopsida</taxon>
        <taxon>eudicotyledons</taxon>
        <taxon>Gunneridae</taxon>
        <taxon>Pentapetalae</taxon>
        <taxon>rosids</taxon>
        <taxon>fabids</taxon>
        <taxon>Malpighiales</taxon>
        <taxon>Salicaceae</taxon>
        <taxon>Saliceae</taxon>
        <taxon>Populus</taxon>
    </lineage>
</organism>
<dbReference type="Proteomes" id="UP000006729">
    <property type="component" value="Chromosome 9"/>
</dbReference>
<dbReference type="InParanoid" id="A0A2K1Z1K1"/>
<accession>A0A2K1Z1K1</accession>
<sequence length="94" mass="10376">MNISVISRFLCPFMSFDKANKMVFCLVTPVDSSKFDGVEIFVEISMIGGAHVESIFSAMSLCTNLSGRSNMLKLFSSFVKTLMIEKSMIGICCL</sequence>
<proteinExistence type="predicted"/>
<reference evidence="1 2" key="1">
    <citation type="journal article" date="2006" name="Science">
        <title>The genome of black cottonwood, Populus trichocarpa (Torr. &amp; Gray).</title>
        <authorList>
            <person name="Tuskan G.A."/>
            <person name="Difazio S."/>
            <person name="Jansson S."/>
            <person name="Bohlmann J."/>
            <person name="Grigoriev I."/>
            <person name="Hellsten U."/>
            <person name="Putnam N."/>
            <person name="Ralph S."/>
            <person name="Rombauts S."/>
            <person name="Salamov A."/>
            <person name="Schein J."/>
            <person name="Sterck L."/>
            <person name="Aerts A."/>
            <person name="Bhalerao R.R."/>
            <person name="Bhalerao R.P."/>
            <person name="Blaudez D."/>
            <person name="Boerjan W."/>
            <person name="Brun A."/>
            <person name="Brunner A."/>
            <person name="Busov V."/>
            <person name="Campbell M."/>
            <person name="Carlson J."/>
            <person name="Chalot M."/>
            <person name="Chapman J."/>
            <person name="Chen G.L."/>
            <person name="Cooper D."/>
            <person name="Coutinho P.M."/>
            <person name="Couturier J."/>
            <person name="Covert S."/>
            <person name="Cronk Q."/>
            <person name="Cunningham R."/>
            <person name="Davis J."/>
            <person name="Degroeve S."/>
            <person name="Dejardin A."/>
            <person name="Depamphilis C."/>
            <person name="Detter J."/>
            <person name="Dirks B."/>
            <person name="Dubchak I."/>
            <person name="Duplessis S."/>
            <person name="Ehlting J."/>
            <person name="Ellis B."/>
            <person name="Gendler K."/>
            <person name="Goodstein D."/>
            <person name="Gribskov M."/>
            <person name="Grimwood J."/>
            <person name="Groover A."/>
            <person name="Gunter L."/>
            <person name="Hamberger B."/>
            <person name="Heinze B."/>
            <person name="Helariutta Y."/>
            <person name="Henrissat B."/>
            <person name="Holligan D."/>
            <person name="Holt R."/>
            <person name="Huang W."/>
            <person name="Islam-Faridi N."/>
            <person name="Jones S."/>
            <person name="Jones-Rhoades M."/>
            <person name="Jorgensen R."/>
            <person name="Joshi C."/>
            <person name="Kangasjarvi J."/>
            <person name="Karlsson J."/>
            <person name="Kelleher C."/>
            <person name="Kirkpatrick R."/>
            <person name="Kirst M."/>
            <person name="Kohler A."/>
            <person name="Kalluri U."/>
            <person name="Larimer F."/>
            <person name="Leebens-Mack J."/>
            <person name="Leple J.C."/>
            <person name="Locascio P."/>
            <person name="Lou Y."/>
            <person name="Lucas S."/>
            <person name="Martin F."/>
            <person name="Montanini B."/>
            <person name="Napoli C."/>
            <person name="Nelson D.R."/>
            <person name="Nelson C."/>
            <person name="Nieminen K."/>
            <person name="Nilsson O."/>
            <person name="Pereda V."/>
            <person name="Peter G."/>
            <person name="Philippe R."/>
            <person name="Pilate G."/>
            <person name="Poliakov A."/>
            <person name="Razumovskaya J."/>
            <person name="Richardson P."/>
            <person name="Rinaldi C."/>
            <person name="Ritland K."/>
            <person name="Rouze P."/>
            <person name="Ryaboy D."/>
            <person name="Schmutz J."/>
            <person name="Schrader J."/>
            <person name="Segerman B."/>
            <person name="Shin H."/>
            <person name="Siddiqui A."/>
            <person name="Sterky F."/>
            <person name="Terry A."/>
            <person name="Tsai C.J."/>
            <person name="Uberbacher E."/>
            <person name="Unneberg P."/>
            <person name="Vahala J."/>
            <person name="Wall K."/>
            <person name="Wessler S."/>
            <person name="Yang G."/>
            <person name="Yin T."/>
            <person name="Douglas C."/>
            <person name="Marra M."/>
            <person name="Sandberg G."/>
            <person name="Van de Peer Y."/>
            <person name="Rokhsar D."/>
        </authorList>
    </citation>
    <scope>NUCLEOTIDE SEQUENCE [LARGE SCALE GENOMIC DNA]</scope>
    <source>
        <strain evidence="2">cv. Nisqually</strain>
    </source>
</reference>
<evidence type="ECO:0000313" key="2">
    <source>
        <dbReference type="Proteomes" id="UP000006729"/>
    </source>
</evidence>
<protein>
    <submittedName>
        <fullName evidence="1">Uncharacterized protein</fullName>
    </submittedName>
</protein>
<keyword evidence="2" id="KW-1185">Reference proteome</keyword>